<gene>
    <name evidence="1" type="primary">pxpA</name>
    <name evidence="2" type="ORF">TRM7557_00362</name>
</gene>
<evidence type="ECO:0000313" key="3">
    <source>
        <dbReference type="Proteomes" id="UP000052022"/>
    </source>
</evidence>
<dbReference type="CDD" id="cd10787">
    <property type="entry name" value="LamB_YcsF_like"/>
    <property type="match status" value="1"/>
</dbReference>
<dbReference type="OrthoDB" id="9773478at2"/>
<evidence type="ECO:0000313" key="2">
    <source>
        <dbReference type="EMBL" id="CUH75388.1"/>
    </source>
</evidence>
<dbReference type="EC" id="3.5.2.9" evidence="1"/>
<dbReference type="Pfam" id="PF03746">
    <property type="entry name" value="LamB_YcsF"/>
    <property type="match status" value="1"/>
</dbReference>
<dbReference type="PANTHER" id="PTHR30292:SF0">
    <property type="entry name" value="5-OXOPROLINASE SUBUNIT A"/>
    <property type="match status" value="1"/>
</dbReference>
<dbReference type="AlphaFoldDB" id="A0A0P1G0Y1"/>
<dbReference type="GO" id="GO:0005975">
    <property type="term" value="P:carbohydrate metabolic process"/>
    <property type="evidence" value="ECO:0007669"/>
    <property type="project" value="InterPro"/>
</dbReference>
<dbReference type="RefSeq" id="WP_058288506.1">
    <property type="nucleotide sequence ID" value="NZ_CYSD01000012.1"/>
</dbReference>
<dbReference type="Gene3D" id="3.20.20.370">
    <property type="entry name" value="Glycoside hydrolase/deacetylase"/>
    <property type="match status" value="1"/>
</dbReference>
<comment type="similarity">
    <text evidence="1">Belongs to the LamB/PxpA family.</text>
</comment>
<dbReference type="PANTHER" id="PTHR30292">
    <property type="entry name" value="UNCHARACTERIZED PROTEIN YBGL-RELATED"/>
    <property type="match status" value="1"/>
</dbReference>
<comment type="catalytic activity">
    <reaction evidence="1">
        <text>5-oxo-L-proline + ATP + 2 H2O = L-glutamate + ADP + phosphate + H(+)</text>
        <dbReference type="Rhea" id="RHEA:10348"/>
        <dbReference type="ChEBI" id="CHEBI:15377"/>
        <dbReference type="ChEBI" id="CHEBI:15378"/>
        <dbReference type="ChEBI" id="CHEBI:29985"/>
        <dbReference type="ChEBI" id="CHEBI:30616"/>
        <dbReference type="ChEBI" id="CHEBI:43474"/>
        <dbReference type="ChEBI" id="CHEBI:58402"/>
        <dbReference type="ChEBI" id="CHEBI:456216"/>
        <dbReference type="EC" id="3.5.2.9"/>
    </reaction>
</comment>
<protein>
    <recommendedName>
        <fullName evidence="1">5-oxoprolinase subunit A</fullName>
        <shortName evidence="1">5-OPase subunit A</shortName>
        <ecNumber evidence="1">3.5.2.9</ecNumber>
    </recommendedName>
    <alternativeName>
        <fullName evidence="1">5-oxoprolinase (ATP-hydrolyzing) subunit A</fullName>
    </alternativeName>
</protein>
<dbReference type="EMBL" id="CYSD01000012">
    <property type="protein sequence ID" value="CUH75388.1"/>
    <property type="molecule type" value="Genomic_DNA"/>
</dbReference>
<dbReference type="GO" id="GO:0017168">
    <property type="term" value="F:5-oxoprolinase (ATP-hydrolyzing) activity"/>
    <property type="evidence" value="ECO:0007669"/>
    <property type="project" value="UniProtKB-UniRule"/>
</dbReference>
<keyword evidence="1" id="KW-0067">ATP-binding</keyword>
<dbReference type="GO" id="GO:0005524">
    <property type="term" value="F:ATP binding"/>
    <property type="evidence" value="ECO:0007669"/>
    <property type="project" value="UniProtKB-UniRule"/>
</dbReference>
<evidence type="ECO:0000256" key="1">
    <source>
        <dbReference type="HAMAP-Rule" id="MF_00691"/>
    </source>
</evidence>
<keyword evidence="1" id="KW-0378">Hydrolase</keyword>
<dbReference type="InterPro" id="IPR011330">
    <property type="entry name" value="Glyco_hydro/deAcase_b/a-brl"/>
</dbReference>
<organism evidence="2 3">
    <name type="scientific">Tritonibacter multivorans</name>
    <dbReference type="NCBI Taxonomy" id="928856"/>
    <lineage>
        <taxon>Bacteria</taxon>
        <taxon>Pseudomonadati</taxon>
        <taxon>Pseudomonadota</taxon>
        <taxon>Alphaproteobacteria</taxon>
        <taxon>Rhodobacterales</taxon>
        <taxon>Paracoccaceae</taxon>
        <taxon>Tritonibacter</taxon>
    </lineage>
</organism>
<dbReference type="NCBIfam" id="NF003816">
    <property type="entry name" value="PRK05406.1-5"/>
    <property type="match status" value="1"/>
</dbReference>
<reference evidence="2 3" key="1">
    <citation type="submission" date="2015-09" db="EMBL/GenBank/DDBJ databases">
        <authorList>
            <consortium name="Swine Surveillance"/>
        </authorList>
    </citation>
    <scope>NUCLEOTIDE SEQUENCE [LARGE SCALE GENOMIC DNA]</scope>
    <source>
        <strain evidence="2 3">CECT 7557</strain>
    </source>
</reference>
<keyword evidence="1" id="KW-0547">Nucleotide-binding</keyword>
<dbReference type="STRING" id="928856.SAMN04488049_103422"/>
<comment type="subunit">
    <text evidence="1">Forms a complex composed of PxpA, PxpB and PxpC.</text>
</comment>
<dbReference type="NCBIfam" id="NF003814">
    <property type="entry name" value="PRK05406.1-3"/>
    <property type="match status" value="1"/>
</dbReference>
<dbReference type="SUPFAM" id="SSF88713">
    <property type="entry name" value="Glycoside hydrolase/deacetylase"/>
    <property type="match status" value="1"/>
</dbReference>
<dbReference type="HAMAP" id="MF_00691">
    <property type="entry name" value="PxpA"/>
    <property type="match status" value="1"/>
</dbReference>
<comment type="function">
    <text evidence="1">Catalyzes the cleavage of 5-oxoproline to form L-glutamate coupled to the hydrolysis of ATP to ADP and inorganic phosphate.</text>
</comment>
<keyword evidence="3" id="KW-1185">Reference proteome</keyword>
<dbReference type="Proteomes" id="UP000052022">
    <property type="component" value="Unassembled WGS sequence"/>
</dbReference>
<sequence>MSSQPKTIDLNADMGESFGPWTMGNDAALLDIVTSANVACGFHAGDADTMAQTMSEAVRNGVGLGAHPGFADLQGFGRRRVSLSPRELANLVTYQLGAAQAMARAAGGQLRHLKLHGALANMASEDEAIARACYEAALMVDPELVIFAISGTAQERVARALGCTWAGEIFADRAYNDDATLVSRGEPGAVIHDPAEAADRVLTMLHDGALLAASGARIPAQIDTICLHGDGETALQMARHLKARLEGEGYALAPAKGVRI</sequence>
<accession>A0A0P1G0Y1</accession>
<proteinExistence type="inferred from homology"/>
<dbReference type="InterPro" id="IPR005501">
    <property type="entry name" value="LamB/YcsF/PxpA-like"/>
</dbReference>
<name>A0A0P1G0Y1_9RHOB</name>